<evidence type="ECO:0000313" key="1">
    <source>
        <dbReference type="EMBL" id="KKN98406.1"/>
    </source>
</evidence>
<accession>A0A0F9XH70</accession>
<gene>
    <name evidence="1" type="ORF">LCGC14_0144980</name>
</gene>
<reference evidence="1" key="1">
    <citation type="journal article" date="2015" name="Nature">
        <title>Complex archaea that bridge the gap between prokaryotes and eukaryotes.</title>
        <authorList>
            <person name="Spang A."/>
            <person name="Saw J.H."/>
            <person name="Jorgensen S.L."/>
            <person name="Zaremba-Niedzwiedzka K."/>
            <person name="Martijn J."/>
            <person name="Lind A.E."/>
            <person name="van Eijk R."/>
            <person name="Schleper C."/>
            <person name="Guy L."/>
            <person name="Ettema T.J."/>
        </authorList>
    </citation>
    <scope>NUCLEOTIDE SEQUENCE</scope>
</reference>
<name>A0A0F9XH70_9ZZZZ</name>
<proteinExistence type="predicted"/>
<protein>
    <submittedName>
        <fullName evidence="1">Uncharacterized protein</fullName>
    </submittedName>
</protein>
<sequence length="508" mass="53660">MAQVKIFSEAYNTPESIDDLVARVNTFLLTLSPGDLVTIEYKFLESNYRTHTQNVLFATLLYGPDVVGGSTVGSSILDSISSPVQDLTGLRNVEIADRAEKQVRLVEDEGGLYRFDQQAVGVDTPPAGPIVPSDSPITGRWFKTSAAISSHNVLSGIQGGAAGDYQHLTAAELTAISDNSVHRTSDGTDHTFINQDVRVAATPQFAGLGLGGAPGASAICQMDSTTKGFLPPRMTPTQRDAIVSPATGLLVFNTTGNGYNFYTGANWRQLINTPVATLTVGGVAFATASSMIETDAANFFWDNTTKRFGVGTATPNATLDVTGNSPGNVGGFPAGALQITSPTDAVNASAVITGHNSYQGNKQLWYLGSSSSSNDNITLINRQNGNLALATNDTTRVTIQSTGNVEINEYIKLGSGAPVIKMKKLTGTAGAEGSTNDIVHELVREKVLGMEVWVTNTSGNRVPPVFTSLPEHEYDVFISATIVRIQLTTTNSADIAGGAITILLTYEN</sequence>
<organism evidence="1">
    <name type="scientific">marine sediment metagenome</name>
    <dbReference type="NCBI Taxonomy" id="412755"/>
    <lineage>
        <taxon>unclassified sequences</taxon>
        <taxon>metagenomes</taxon>
        <taxon>ecological metagenomes</taxon>
    </lineage>
</organism>
<dbReference type="EMBL" id="LAZR01000051">
    <property type="protein sequence ID" value="KKN98406.1"/>
    <property type="molecule type" value="Genomic_DNA"/>
</dbReference>
<comment type="caution">
    <text evidence="1">The sequence shown here is derived from an EMBL/GenBank/DDBJ whole genome shotgun (WGS) entry which is preliminary data.</text>
</comment>
<dbReference type="AlphaFoldDB" id="A0A0F9XH70"/>